<dbReference type="Proteomes" id="UP000298460">
    <property type="component" value="Unassembled WGS sequence"/>
</dbReference>
<dbReference type="EMBL" id="SPQQ01000002">
    <property type="protein sequence ID" value="TGE39410.1"/>
    <property type="molecule type" value="Genomic_DNA"/>
</dbReference>
<dbReference type="OrthoDB" id="1797229at2"/>
<gene>
    <name evidence="1" type="ORF">E4K67_06055</name>
</gene>
<dbReference type="AlphaFoldDB" id="A0A4Z0R990"/>
<organism evidence="1 2">
    <name type="scientific">Desulfosporosinus fructosivorans</name>
    <dbReference type="NCBI Taxonomy" id="2018669"/>
    <lineage>
        <taxon>Bacteria</taxon>
        <taxon>Bacillati</taxon>
        <taxon>Bacillota</taxon>
        <taxon>Clostridia</taxon>
        <taxon>Eubacteriales</taxon>
        <taxon>Desulfitobacteriaceae</taxon>
        <taxon>Desulfosporosinus</taxon>
    </lineage>
</organism>
<reference evidence="1 2" key="1">
    <citation type="submission" date="2019-03" db="EMBL/GenBank/DDBJ databases">
        <title>Draft Genome Sequence of Desulfosporosinus fructosivorans Strain 63.6F, Isolated from Marine Sediment in the Baltic Sea.</title>
        <authorList>
            <person name="Hausmann B."/>
            <person name="Vandieken V."/>
            <person name="Pjevac P."/>
            <person name="Schreck K."/>
            <person name="Herbold C.W."/>
            <person name="Loy A."/>
        </authorList>
    </citation>
    <scope>NUCLEOTIDE SEQUENCE [LARGE SCALE GENOMIC DNA]</scope>
    <source>
        <strain evidence="1 2">63.6F</strain>
    </source>
</reference>
<proteinExistence type="predicted"/>
<keyword evidence="2" id="KW-1185">Reference proteome</keyword>
<accession>A0A4Z0R990</accession>
<sequence>MGRMSFQPPTDYYCEALAPIDEQICALIAKRKELSENNPGFPNLELITAWCQQYELNEAMTQSLFGSMHNENHFSDHFQVEPTGFLKFITILKYVELDNVLYSVTHMKQYSNASVIYVETEVNNSEPYVRLGHAHVELFISPDYQSRPHQGSGHDKGMQYSFVVSPPLPEDVTGLEFRLSIKPYHIPEKQTVVLTESTVIIK</sequence>
<comment type="caution">
    <text evidence="1">The sequence shown here is derived from an EMBL/GenBank/DDBJ whole genome shotgun (WGS) entry which is preliminary data.</text>
</comment>
<evidence type="ECO:0000313" key="2">
    <source>
        <dbReference type="Proteomes" id="UP000298460"/>
    </source>
</evidence>
<evidence type="ECO:0000313" key="1">
    <source>
        <dbReference type="EMBL" id="TGE39410.1"/>
    </source>
</evidence>
<protein>
    <submittedName>
        <fullName evidence="1">Uncharacterized protein</fullName>
    </submittedName>
</protein>
<name>A0A4Z0R990_9FIRM</name>